<name>A0A9P7FWL2_9AGAR</name>
<proteinExistence type="predicted"/>
<feature type="region of interest" description="Disordered" evidence="1">
    <location>
        <begin position="1"/>
        <end position="26"/>
    </location>
</feature>
<dbReference type="EMBL" id="JABCKI010005762">
    <property type="protein sequence ID" value="KAG5638434.1"/>
    <property type="molecule type" value="Genomic_DNA"/>
</dbReference>
<dbReference type="OrthoDB" id="3028599at2759"/>
<comment type="caution">
    <text evidence="2">The sequence shown here is derived from an EMBL/GenBank/DDBJ whole genome shotgun (WGS) entry which is preliminary data.</text>
</comment>
<reference evidence="2" key="2">
    <citation type="submission" date="2021-10" db="EMBL/GenBank/DDBJ databases">
        <title>Phylogenomics reveals ancestral predisposition of the termite-cultivated fungus Termitomyces towards a domesticated lifestyle.</title>
        <authorList>
            <person name="Auxier B."/>
            <person name="Grum-Grzhimaylo A."/>
            <person name="Cardenas M.E."/>
            <person name="Lodge J.D."/>
            <person name="Laessoe T."/>
            <person name="Pedersen O."/>
            <person name="Smith M.E."/>
            <person name="Kuyper T.W."/>
            <person name="Franco-Molano E.A."/>
            <person name="Baroni T.J."/>
            <person name="Aanen D.K."/>
        </authorList>
    </citation>
    <scope>NUCLEOTIDE SEQUENCE</scope>
    <source>
        <strain evidence="2">D49</strain>
    </source>
</reference>
<accession>A0A9P7FWL2</accession>
<reference evidence="2" key="1">
    <citation type="submission" date="2021-02" db="EMBL/GenBank/DDBJ databases">
        <authorList>
            <person name="Nieuwenhuis M."/>
            <person name="Van De Peppel L.J.J."/>
        </authorList>
    </citation>
    <scope>NUCLEOTIDE SEQUENCE</scope>
    <source>
        <strain evidence="2">D49</strain>
    </source>
</reference>
<keyword evidence="3" id="KW-1185">Reference proteome</keyword>
<evidence type="ECO:0000256" key="1">
    <source>
        <dbReference type="SAM" id="MobiDB-lite"/>
    </source>
</evidence>
<evidence type="ECO:0000313" key="2">
    <source>
        <dbReference type="EMBL" id="KAG5638434.1"/>
    </source>
</evidence>
<feature type="compositionally biased region" description="Polar residues" evidence="1">
    <location>
        <begin position="10"/>
        <end position="26"/>
    </location>
</feature>
<evidence type="ECO:0000313" key="3">
    <source>
        <dbReference type="Proteomes" id="UP000717328"/>
    </source>
</evidence>
<dbReference type="Proteomes" id="UP000717328">
    <property type="component" value="Unassembled WGS sequence"/>
</dbReference>
<dbReference type="AlphaFoldDB" id="A0A9P7FWL2"/>
<gene>
    <name evidence="2" type="ORF">H0H81_012651</name>
</gene>
<protein>
    <submittedName>
        <fullName evidence="2">Uncharacterized protein</fullName>
    </submittedName>
</protein>
<organism evidence="2 3">
    <name type="scientific">Sphagnurus paluster</name>
    <dbReference type="NCBI Taxonomy" id="117069"/>
    <lineage>
        <taxon>Eukaryota</taxon>
        <taxon>Fungi</taxon>
        <taxon>Dikarya</taxon>
        <taxon>Basidiomycota</taxon>
        <taxon>Agaricomycotina</taxon>
        <taxon>Agaricomycetes</taxon>
        <taxon>Agaricomycetidae</taxon>
        <taxon>Agaricales</taxon>
        <taxon>Tricholomatineae</taxon>
        <taxon>Lyophyllaceae</taxon>
        <taxon>Sphagnurus</taxon>
    </lineage>
</organism>
<sequence length="141" mass="15874">MAKRLVRAQFTGTHRSSYRTDSSPEAQSTWYENMEQIGPVLGSDKVTFHVEQLLGNPWLHKTIASSKEYTFESLLVMQGKQGDKKSITIPLRSISDGGVDATLLVQVRQPTSKFVAKQANIEAEMLRRRRDLTRGIQTASH</sequence>